<organism evidence="14 15">
    <name type="scientific">Byssothecium circinans</name>
    <dbReference type="NCBI Taxonomy" id="147558"/>
    <lineage>
        <taxon>Eukaryota</taxon>
        <taxon>Fungi</taxon>
        <taxon>Dikarya</taxon>
        <taxon>Ascomycota</taxon>
        <taxon>Pezizomycotina</taxon>
        <taxon>Dothideomycetes</taxon>
        <taxon>Pleosporomycetidae</taxon>
        <taxon>Pleosporales</taxon>
        <taxon>Massarineae</taxon>
        <taxon>Massarinaceae</taxon>
        <taxon>Byssothecium</taxon>
    </lineage>
</organism>
<dbReference type="FunFam" id="2.40.100.10:FF:000015">
    <property type="entry name" value="Peptidyl-prolyl cis-trans isomerase"/>
    <property type="match status" value="1"/>
</dbReference>
<evidence type="ECO:0000256" key="3">
    <source>
        <dbReference type="ARBA" id="ARBA00004123"/>
    </source>
</evidence>
<dbReference type="InterPro" id="IPR035538">
    <property type="entry name" value="Cyclophilin_PPIL4"/>
</dbReference>
<keyword evidence="6 10" id="KW-0697">Rotamase</keyword>
<comment type="function">
    <text evidence="2 10">PPIases accelerate the folding of proteins. It catalyzes the cis-trans isomerization of proline imidic peptide bonds in oligopeptides.</text>
</comment>
<feature type="compositionally biased region" description="Basic and acidic residues" evidence="11">
    <location>
        <begin position="382"/>
        <end position="401"/>
    </location>
</feature>
<keyword evidence="7 10" id="KW-0413">Isomerase</keyword>
<dbReference type="GO" id="GO:0003723">
    <property type="term" value="F:RNA binding"/>
    <property type="evidence" value="ECO:0007669"/>
    <property type="project" value="UniProtKB-UniRule"/>
</dbReference>
<evidence type="ECO:0000256" key="5">
    <source>
        <dbReference type="ARBA" id="ARBA00022884"/>
    </source>
</evidence>
<feature type="non-terminal residue" evidence="14">
    <location>
        <position position="486"/>
    </location>
</feature>
<comment type="catalytic activity">
    <reaction evidence="1 10">
        <text>[protein]-peptidylproline (omega=180) = [protein]-peptidylproline (omega=0)</text>
        <dbReference type="Rhea" id="RHEA:16237"/>
        <dbReference type="Rhea" id="RHEA-COMP:10747"/>
        <dbReference type="Rhea" id="RHEA-COMP:10748"/>
        <dbReference type="ChEBI" id="CHEBI:83833"/>
        <dbReference type="ChEBI" id="CHEBI:83834"/>
        <dbReference type="EC" id="5.2.1.8"/>
    </reaction>
</comment>
<evidence type="ECO:0000256" key="9">
    <source>
        <dbReference type="PROSITE-ProRule" id="PRU00176"/>
    </source>
</evidence>
<evidence type="ECO:0000256" key="1">
    <source>
        <dbReference type="ARBA" id="ARBA00000971"/>
    </source>
</evidence>
<dbReference type="GO" id="GO:0005634">
    <property type="term" value="C:nucleus"/>
    <property type="evidence" value="ECO:0007669"/>
    <property type="project" value="UniProtKB-SubCell"/>
</dbReference>
<dbReference type="PANTHER" id="PTHR45843">
    <property type="entry name" value="PEPTIDYL-PROLYL CIS-TRANS ISOMERASE-LIKE 4"/>
    <property type="match status" value="1"/>
</dbReference>
<dbReference type="CDD" id="cd12235">
    <property type="entry name" value="RRM_PPIL4"/>
    <property type="match status" value="1"/>
</dbReference>
<dbReference type="InterPro" id="IPR000504">
    <property type="entry name" value="RRM_dom"/>
</dbReference>
<dbReference type="InterPro" id="IPR002130">
    <property type="entry name" value="Cyclophilin-type_PPIase_dom"/>
</dbReference>
<feature type="compositionally biased region" description="Polar residues" evidence="11">
    <location>
        <begin position="364"/>
        <end position="378"/>
    </location>
</feature>
<evidence type="ECO:0000259" key="12">
    <source>
        <dbReference type="PROSITE" id="PS50072"/>
    </source>
</evidence>
<feature type="domain" description="PPIase cyclophilin-type" evidence="12">
    <location>
        <begin position="6"/>
        <end position="173"/>
    </location>
</feature>
<dbReference type="AlphaFoldDB" id="A0A6A5TUH0"/>
<dbReference type="SUPFAM" id="SSF54928">
    <property type="entry name" value="RNA-binding domain, RBD"/>
    <property type="match status" value="1"/>
</dbReference>
<dbReference type="CDD" id="cd01921">
    <property type="entry name" value="cyclophilin_RRM"/>
    <property type="match status" value="1"/>
</dbReference>
<keyword evidence="5 9" id="KW-0694">RNA-binding</keyword>
<dbReference type="GO" id="GO:0003755">
    <property type="term" value="F:peptidyl-prolyl cis-trans isomerase activity"/>
    <property type="evidence" value="ECO:0007669"/>
    <property type="project" value="UniProtKB-UniRule"/>
</dbReference>
<evidence type="ECO:0000256" key="11">
    <source>
        <dbReference type="SAM" id="MobiDB-lite"/>
    </source>
</evidence>
<feature type="domain" description="RRM" evidence="13">
    <location>
        <begin position="250"/>
        <end position="328"/>
    </location>
</feature>
<comment type="similarity">
    <text evidence="4 10">Belongs to the cyclophilin-type PPIase family. PPIL4 subfamily.</text>
</comment>
<dbReference type="InterPro" id="IPR029000">
    <property type="entry name" value="Cyclophilin-like_dom_sf"/>
</dbReference>
<dbReference type="OrthoDB" id="2083at2759"/>
<feature type="region of interest" description="Disordered" evidence="11">
    <location>
        <begin position="346"/>
        <end position="486"/>
    </location>
</feature>
<proteinExistence type="inferred from homology"/>
<evidence type="ECO:0000256" key="7">
    <source>
        <dbReference type="ARBA" id="ARBA00023235"/>
    </source>
</evidence>
<name>A0A6A5TUH0_9PLEO</name>
<reference evidence="14" key="1">
    <citation type="journal article" date="2020" name="Stud. Mycol.">
        <title>101 Dothideomycetes genomes: a test case for predicting lifestyles and emergence of pathogens.</title>
        <authorList>
            <person name="Haridas S."/>
            <person name="Albert R."/>
            <person name="Binder M."/>
            <person name="Bloem J."/>
            <person name="Labutti K."/>
            <person name="Salamov A."/>
            <person name="Andreopoulos B."/>
            <person name="Baker S."/>
            <person name="Barry K."/>
            <person name="Bills G."/>
            <person name="Bluhm B."/>
            <person name="Cannon C."/>
            <person name="Castanera R."/>
            <person name="Culley D."/>
            <person name="Daum C."/>
            <person name="Ezra D."/>
            <person name="Gonzalez J."/>
            <person name="Henrissat B."/>
            <person name="Kuo A."/>
            <person name="Liang C."/>
            <person name="Lipzen A."/>
            <person name="Lutzoni F."/>
            <person name="Magnuson J."/>
            <person name="Mondo S."/>
            <person name="Nolan M."/>
            <person name="Ohm R."/>
            <person name="Pangilinan J."/>
            <person name="Park H.-J."/>
            <person name="Ramirez L."/>
            <person name="Alfaro M."/>
            <person name="Sun H."/>
            <person name="Tritt A."/>
            <person name="Yoshinaga Y."/>
            <person name="Zwiers L.-H."/>
            <person name="Turgeon B."/>
            <person name="Goodwin S."/>
            <person name="Spatafora J."/>
            <person name="Crous P."/>
            <person name="Grigoriev I."/>
        </authorList>
    </citation>
    <scope>NUCLEOTIDE SEQUENCE</scope>
    <source>
        <strain evidence="14">CBS 675.92</strain>
    </source>
</reference>
<dbReference type="InterPro" id="IPR012677">
    <property type="entry name" value="Nucleotide-bd_a/b_plait_sf"/>
</dbReference>
<protein>
    <recommendedName>
        <fullName evidence="10">Peptidyl-prolyl cis-trans isomerase</fullName>
        <shortName evidence="10">PPIase</shortName>
        <ecNumber evidence="10">5.2.1.8</ecNumber>
    </recommendedName>
</protein>
<evidence type="ECO:0000256" key="10">
    <source>
        <dbReference type="RuleBase" id="RU365081"/>
    </source>
</evidence>
<gene>
    <name evidence="14" type="ORF">CC80DRAFT_447871</name>
</gene>
<accession>A0A6A5TUH0</accession>
<dbReference type="Pfam" id="PF00076">
    <property type="entry name" value="RRM_1"/>
    <property type="match status" value="1"/>
</dbReference>
<evidence type="ECO:0000259" key="13">
    <source>
        <dbReference type="PROSITE" id="PS50102"/>
    </source>
</evidence>
<dbReference type="EMBL" id="ML976995">
    <property type="protein sequence ID" value="KAF1955399.1"/>
    <property type="molecule type" value="Genomic_DNA"/>
</dbReference>
<dbReference type="SUPFAM" id="SSF50891">
    <property type="entry name" value="Cyclophilin-like"/>
    <property type="match status" value="1"/>
</dbReference>
<dbReference type="EC" id="5.2.1.8" evidence="10"/>
<dbReference type="PANTHER" id="PTHR45843:SF1">
    <property type="entry name" value="PEPTIDYL-PROLYL CIS-TRANS ISOMERASE-LIKE 4"/>
    <property type="match status" value="1"/>
</dbReference>
<sequence>MSVLLETSLGDVTIDLLVDDAPKCCENFLKLCKTKYYNFAPVHSVQPNFSFQTGDPIGPGSTDSDGGRSIWGLLEPSNPAKKTFRPEFAPKLKHAEMGTVSMATAPAPDNPDVRFAGSQFIITLGQNIDFLDGKAAIFGTVVEGFDTLEKINGAFIDDKGQPLKDIRILHTVILDDPYDDPAGLVEPPESPVPSAAQLATVRVGHDEVLEEEKDPEALERVRREREARAQALTLEMVGDLPFAEVAPPENVLFVCKLNPVTQDEDLELIFSRFGKILSCEIIRDKATGDSLQYAFIEYTNQKDCEQAFFKMDGVLIDDHRIHVDFSQSVSKIADDWRDVTNKKRRRAAGGGFGGIDNLEKKQQYRGSSSRHIANNSVVDNLVTDRLEPLKDTTDRPRHSETTRGNGNSRGNDRRDDGRRRERREQFHDDRWKRDRSRSPRRDRRDLRDRDDGRYHDHRRERSRDRYDKPRDRSRDRYKRVDRDDRR</sequence>
<dbReference type="PROSITE" id="PS50102">
    <property type="entry name" value="RRM"/>
    <property type="match status" value="1"/>
</dbReference>
<evidence type="ECO:0000256" key="2">
    <source>
        <dbReference type="ARBA" id="ARBA00002388"/>
    </source>
</evidence>
<evidence type="ECO:0000313" key="15">
    <source>
        <dbReference type="Proteomes" id="UP000800035"/>
    </source>
</evidence>
<evidence type="ECO:0000256" key="6">
    <source>
        <dbReference type="ARBA" id="ARBA00023110"/>
    </source>
</evidence>
<dbReference type="InterPro" id="IPR035979">
    <property type="entry name" value="RBD_domain_sf"/>
</dbReference>
<evidence type="ECO:0000256" key="8">
    <source>
        <dbReference type="ARBA" id="ARBA00023242"/>
    </source>
</evidence>
<dbReference type="SMART" id="SM00360">
    <property type="entry name" value="RRM"/>
    <property type="match status" value="1"/>
</dbReference>
<dbReference type="PRINTS" id="PR00153">
    <property type="entry name" value="CSAPPISMRASE"/>
</dbReference>
<dbReference type="InterPro" id="IPR035542">
    <property type="entry name" value="CRIP"/>
</dbReference>
<keyword evidence="15" id="KW-1185">Reference proteome</keyword>
<evidence type="ECO:0000313" key="14">
    <source>
        <dbReference type="EMBL" id="KAF1955399.1"/>
    </source>
</evidence>
<feature type="compositionally biased region" description="Basic and acidic residues" evidence="11">
    <location>
        <begin position="410"/>
        <end position="486"/>
    </location>
</feature>
<dbReference type="Gene3D" id="3.30.70.330">
    <property type="match status" value="1"/>
</dbReference>
<dbReference type="Pfam" id="PF00160">
    <property type="entry name" value="Pro_isomerase"/>
    <property type="match status" value="1"/>
</dbReference>
<dbReference type="FunFam" id="3.30.70.330:FF:000377">
    <property type="entry name" value="Peptidyl-prolyl cis-trans isomerase"/>
    <property type="match status" value="1"/>
</dbReference>
<keyword evidence="8 10" id="KW-0539">Nucleus</keyword>
<evidence type="ECO:0000256" key="4">
    <source>
        <dbReference type="ARBA" id="ARBA00010739"/>
    </source>
</evidence>
<dbReference type="Proteomes" id="UP000800035">
    <property type="component" value="Unassembled WGS sequence"/>
</dbReference>
<dbReference type="Gene3D" id="2.40.100.10">
    <property type="entry name" value="Cyclophilin-like"/>
    <property type="match status" value="1"/>
</dbReference>
<dbReference type="PROSITE" id="PS50072">
    <property type="entry name" value="CSA_PPIASE_2"/>
    <property type="match status" value="1"/>
</dbReference>
<comment type="subcellular location">
    <subcellularLocation>
        <location evidence="3 10">Nucleus</location>
    </subcellularLocation>
</comment>